<dbReference type="Proteomes" id="UP001165561">
    <property type="component" value="Unassembled WGS sequence"/>
</dbReference>
<protein>
    <submittedName>
        <fullName evidence="1">Histidine phosphatase family protein</fullName>
    </submittedName>
</protein>
<dbReference type="Pfam" id="PF00300">
    <property type="entry name" value="His_Phos_1"/>
    <property type="match status" value="1"/>
</dbReference>
<dbReference type="SMART" id="SM00855">
    <property type="entry name" value="PGAM"/>
    <property type="match status" value="1"/>
</dbReference>
<dbReference type="SUPFAM" id="SSF53254">
    <property type="entry name" value="Phosphoglycerate mutase-like"/>
    <property type="match status" value="1"/>
</dbReference>
<dbReference type="Gene3D" id="3.40.50.1240">
    <property type="entry name" value="Phosphoglycerate mutase-like"/>
    <property type="match status" value="1"/>
</dbReference>
<keyword evidence="2" id="KW-1185">Reference proteome</keyword>
<dbReference type="EMBL" id="JARACI010001163">
    <property type="protein sequence ID" value="MDD9207856.1"/>
    <property type="molecule type" value="Genomic_DNA"/>
</dbReference>
<dbReference type="InterPro" id="IPR013078">
    <property type="entry name" value="His_Pase_superF_clade-1"/>
</dbReference>
<evidence type="ECO:0000313" key="1">
    <source>
        <dbReference type="EMBL" id="MDD9207856.1"/>
    </source>
</evidence>
<name>A0ABT5U0P0_9MICO</name>
<organism evidence="1 2">
    <name type="scientific">Georgenia halotolerans</name>
    <dbReference type="NCBI Taxonomy" id="3028317"/>
    <lineage>
        <taxon>Bacteria</taxon>
        <taxon>Bacillati</taxon>
        <taxon>Actinomycetota</taxon>
        <taxon>Actinomycetes</taxon>
        <taxon>Micrococcales</taxon>
        <taxon>Bogoriellaceae</taxon>
        <taxon>Georgenia</taxon>
    </lineage>
</organism>
<gene>
    <name evidence="1" type="ORF">PU560_15475</name>
</gene>
<dbReference type="CDD" id="cd07067">
    <property type="entry name" value="HP_PGM_like"/>
    <property type="match status" value="1"/>
</dbReference>
<comment type="caution">
    <text evidence="1">The sequence shown here is derived from an EMBL/GenBank/DDBJ whole genome shotgun (WGS) entry which is preliminary data.</text>
</comment>
<sequence>MAARTLILLRHAKAEPEGDLGDELRPLAAKGRRQAPGVGRLLRDEVGGVDVALVSTALRTRETFKLLAAELPAPDPTLVADLYQAGPRQVLAMLRELDDAARTVLVVGHEPTISGLAYLLHGAKDSLAQQVSLGISTATSCLISVPGRWADLDRGAAQLVRVLRPED</sequence>
<evidence type="ECO:0000313" key="2">
    <source>
        <dbReference type="Proteomes" id="UP001165561"/>
    </source>
</evidence>
<accession>A0ABT5U0P0</accession>
<dbReference type="InterPro" id="IPR029033">
    <property type="entry name" value="His_PPase_superfam"/>
</dbReference>
<reference evidence="1" key="1">
    <citation type="submission" date="2023-02" db="EMBL/GenBank/DDBJ databases">
        <title>Georgenia sp.10Sc9-8, isolated from a soil sample collected from the Taklamakan desert.</title>
        <authorList>
            <person name="Liu S."/>
        </authorList>
    </citation>
    <scope>NUCLEOTIDE SEQUENCE</scope>
    <source>
        <strain evidence="1">10Sc9-8</strain>
    </source>
</reference>
<proteinExistence type="predicted"/>